<dbReference type="Proteomes" id="UP000503117">
    <property type="component" value="Chromosome"/>
</dbReference>
<evidence type="ECO:0000313" key="4">
    <source>
        <dbReference type="Proteomes" id="UP000503117"/>
    </source>
</evidence>
<evidence type="ECO:0000256" key="2">
    <source>
        <dbReference type="SAM" id="SignalP"/>
    </source>
</evidence>
<evidence type="ECO:0000256" key="1">
    <source>
        <dbReference type="SAM" id="MobiDB-lite"/>
    </source>
</evidence>
<gene>
    <name evidence="3" type="ORF">HH213_00075</name>
</gene>
<feature type="signal peptide" evidence="2">
    <location>
        <begin position="1"/>
        <end position="22"/>
    </location>
</feature>
<protein>
    <recommendedName>
        <fullName evidence="5">Secretion system X translation initiation factor</fullName>
    </recommendedName>
</protein>
<accession>A0ABX6M2Y3</accession>
<dbReference type="EMBL" id="CP051684">
    <property type="protein sequence ID" value="QJD88657.1"/>
    <property type="molecule type" value="Genomic_DNA"/>
</dbReference>
<keyword evidence="4" id="KW-1185">Reference proteome</keyword>
<evidence type="ECO:0000313" key="3">
    <source>
        <dbReference type="EMBL" id="QJD88657.1"/>
    </source>
</evidence>
<feature type="region of interest" description="Disordered" evidence="1">
    <location>
        <begin position="88"/>
        <end position="111"/>
    </location>
</feature>
<feature type="compositionally biased region" description="Pro residues" evidence="1">
    <location>
        <begin position="92"/>
        <end position="111"/>
    </location>
</feature>
<proteinExistence type="predicted"/>
<sequence length="179" mass="18803">MKPYQIAMAVALVGAAALVLFGDNAPVSDIAEPVTRSAVAAAARTTSASAKDGKAQADPAILRLTPRAELVGDAGDATFAAGEGIFMDHNWNPPPPAPPPSNQPPPPPMAPPMPFVYIGKAAADGAWEVYLSRGDKTYSVRNNAVIDGVYRVEKIAPPLMTVTYLPLKQQQQMNIGVLE</sequence>
<keyword evidence="2" id="KW-0732">Signal</keyword>
<organism evidence="3 4">
    <name type="scientific">Duganella dendranthematis</name>
    <dbReference type="NCBI Taxonomy" id="2728021"/>
    <lineage>
        <taxon>Bacteria</taxon>
        <taxon>Pseudomonadati</taxon>
        <taxon>Pseudomonadota</taxon>
        <taxon>Betaproteobacteria</taxon>
        <taxon>Burkholderiales</taxon>
        <taxon>Oxalobacteraceae</taxon>
        <taxon>Telluria group</taxon>
        <taxon>Duganella</taxon>
    </lineage>
</organism>
<name>A0ABX6M2Y3_9BURK</name>
<feature type="chain" id="PRO_5046640825" description="Secretion system X translation initiation factor" evidence="2">
    <location>
        <begin position="23"/>
        <end position="179"/>
    </location>
</feature>
<reference evidence="3 4" key="1">
    <citation type="submission" date="2020-04" db="EMBL/GenBank/DDBJ databases">
        <title>Genome sequencing of novel species.</title>
        <authorList>
            <person name="Heo J."/>
            <person name="Kim S.-J."/>
            <person name="Kim J.-S."/>
            <person name="Hong S.-B."/>
            <person name="Kwon S.-W."/>
        </authorList>
    </citation>
    <scope>NUCLEOTIDE SEQUENCE [LARGE SCALE GENOMIC DNA]</scope>
    <source>
        <strain evidence="3 4">AF9R3</strain>
    </source>
</reference>
<evidence type="ECO:0008006" key="5">
    <source>
        <dbReference type="Google" id="ProtNLM"/>
    </source>
</evidence>
<dbReference type="RefSeq" id="WP_169110009.1">
    <property type="nucleotide sequence ID" value="NZ_CP051684.1"/>
</dbReference>